<keyword evidence="1 4" id="KW-0489">Methyltransferase</keyword>
<dbReference type="PANTHER" id="PTHR44942:SF4">
    <property type="entry name" value="METHYLTRANSFERASE TYPE 11 DOMAIN-CONTAINING PROTEIN"/>
    <property type="match status" value="1"/>
</dbReference>
<gene>
    <name evidence="4" type="ORF">E1283_05660</name>
</gene>
<organism evidence="4 5">
    <name type="scientific">Streptomyces hainanensis</name>
    <dbReference type="NCBI Taxonomy" id="402648"/>
    <lineage>
        <taxon>Bacteria</taxon>
        <taxon>Bacillati</taxon>
        <taxon>Actinomycetota</taxon>
        <taxon>Actinomycetes</taxon>
        <taxon>Kitasatosporales</taxon>
        <taxon>Streptomycetaceae</taxon>
        <taxon>Streptomyces</taxon>
    </lineage>
</organism>
<evidence type="ECO:0000256" key="1">
    <source>
        <dbReference type="ARBA" id="ARBA00022603"/>
    </source>
</evidence>
<dbReference type="RefSeq" id="WP_132816766.1">
    <property type="nucleotide sequence ID" value="NZ_SMKI01000038.1"/>
</dbReference>
<dbReference type="GO" id="GO:0032259">
    <property type="term" value="P:methylation"/>
    <property type="evidence" value="ECO:0007669"/>
    <property type="project" value="UniProtKB-KW"/>
</dbReference>
<dbReference type="InterPro" id="IPR029063">
    <property type="entry name" value="SAM-dependent_MTases_sf"/>
</dbReference>
<dbReference type="EMBL" id="SMKI01000038">
    <property type="protein sequence ID" value="TDC78160.1"/>
    <property type="molecule type" value="Genomic_DNA"/>
</dbReference>
<dbReference type="GO" id="GO:0008168">
    <property type="term" value="F:methyltransferase activity"/>
    <property type="evidence" value="ECO:0007669"/>
    <property type="project" value="UniProtKB-KW"/>
</dbReference>
<protein>
    <submittedName>
        <fullName evidence="4">Class I SAM-dependent methyltransferase</fullName>
    </submittedName>
</protein>
<dbReference type="AlphaFoldDB" id="A0A4R4TK88"/>
<evidence type="ECO:0000259" key="3">
    <source>
        <dbReference type="Pfam" id="PF13649"/>
    </source>
</evidence>
<dbReference type="Pfam" id="PF13649">
    <property type="entry name" value="Methyltransf_25"/>
    <property type="match status" value="1"/>
</dbReference>
<keyword evidence="5" id="KW-1185">Reference proteome</keyword>
<dbReference type="Proteomes" id="UP000295345">
    <property type="component" value="Unassembled WGS sequence"/>
</dbReference>
<dbReference type="InterPro" id="IPR051052">
    <property type="entry name" value="Diverse_substrate_MTase"/>
</dbReference>
<accession>A0A4R4TK88</accession>
<sequence>MTVSFGGEVAAHYAAFRRGYPAPVLDALADHVGLGADDVVLDLGCGTGQLAIPLAARARAVVGMDPEPEMLRHARAAAERRGVRNVTWVLGADTDVPALAPLVGQHGLGLAVVGQALHWMDSDRLFPALAPLLRPGGGIAVVSNGTPLWLRATDWSRALRDFLQRRLGRPLVATCGTDAADRHRYARALTAAGYREVRQVGHTYEHVLDLDRLVGEILSAMPPDELPPPDERPAFAHELGHALGGRREFTETVEVVALTAVAPGA</sequence>
<keyword evidence="2 4" id="KW-0808">Transferase</keyword>
<feature type="domain" description="Methyltransferase" evidence="3">
    <location>
        <begin position="40"/>
        <end position="137"/>
    </location>
</feature>
<reference evidence="4 5" key="1">
    <citation type="submission" date="2019-03" db="EMBL/GenBank/DDBJ databases">
        <title>Draft genome sequences of novel Actinobacteria.</title>
        <authorList>
            <person name="Sahin N."/>
            <person name="Ay H."/>
            <person name="Saygin H."/>
        </authorList>
    </citation>
    <scope>NUCLEOTIDE SEQUENCE [LARGE SCALE GENOMIC DNA]</scope>
    <source>
        <strain evidence="4 5">DSM 41900</strain>
    </source>
</reference>
<evidence type="ECO:0000313" key="5">
    <source>
        <dbReference type="Proteomes" id="UP000295345"/>
    </source>
</evidence>
<evidence type="ECO:0000313" key="4">
    <source>
        <dbReference type="EMBL" id="TDC78160.1"/>
    </source>
</evidence>
<dbReference type="Gene3D" id="3.40.50.150">
    <property type="entry name" value="Vaccinia Virus protein VP39"/>
    <property type="match status" value="1"/>
</dbReference>
<dbReference type="CDD" id="cd02440">
    <property type="entry name" value="AdoMet_MTases"/>
    <property type="match status" value="1"/>
</dbReference>
<dbReference type="InterPro" id="IPR041698">
    <property type="entry name" value="Methyltransf_25"/>
</dbReference>
<comment type="caution">
    <text evidence="4">The sequence shown here is derived from an EMBL/GenBank/DDBJ whole genome shotgun (WGS) entry which is preliminary data.</text>
</comment>
<dbReference type="PANTHER" id="PTHR44942">
    <property type="entry name" value="METHYLTRANSF_11 DOMAIN-CONTAINING PROTEIN"/>
    <property type="match status" value="1"/>
</dbReference>
<name>A0A4R4TK88_9ACTN</name>
<evidence type="ECO:0000256" key="2">
    <source>
        <dbReference type="ARBA" id="ARBA00022679"/>
    </source>
</evidence>
<proteinExistence type="predicted"/>
<dbReference type="OrthoDB" id="9797252at2"/>
<dbReference type="SUPFAM" id="SSF53335">
    <property type="entry name" value="S-adenosyl-L-methionine-dependent methyltransferases"/>
    <property type="match status" value="1"/>
</dbReference>